<evidence type="ECO:0000313" key="4">
    <source>
        <dbReference type="Proteomes" id="UP000507470"/>
    </source>
</evidence>
<keyword evidence="1" id="KW-0863">Zinc-finger</keyword>
<proteinExistence type="predicted"/>
<dbReference type="EMBL" id="CACVKT020000327">
    <property type="protein sequence ID" value="CAC5358244.1"/>
    <property type="molecule type" value="Genomic_DNA"/>
</dbReference>
<dbReference type="PROSITE" id="PS50119">
    <property type="entry name" value="ZF_BBOX"/>
    <property type="match status" value="1"/>
</dbReference>
<dbReference type="InterPro" id="IPR000315">
    <property type="entry name" value="Znf_B-box"/>
</dbReference>
<dbReference type="Proteomes" id="UP000507470">
    <property type="component" value="Unassembled WGS sequence"/>
</dbReference>
<sequence>MTSTDIKCGYCEEGKSSLAVTWCPECAHAICDFCEKKHDELETSKIHTVISIENFIKLPQYIQQLELKCTNHNERHTCFCVNHELLLCNACIQDTHKSCDDVKPIPEVIQNSKHSVAKEAVKQCLNDVITNLNNIKRDRDDNIKMFNQQKKEILKEFTTFREEVVKKLNDTENKLIGDIDYHVEEQTKEIKTFLMKIDEQIADMKQKLRDIDLMTSFGSDFQTFLGIKEVEKYVHKEEFQLQSLFDNNQLDEICIKFNVNKQLQSDMTDITQVCEIFLQTNPTKVRIFRKDKRQMQTPISSKESHLGLAQKFEIEEGSRNRSIRGCSFLPNGKFVFTDRNSQSLIIHDSNGSFQYSIEGQGRVFDVAAIDNKYVAVTSGSEAVINLYNIESQEVVKTTKTNGPCYGITHKSGALFYCVEGKGIETMALSDNIISEFYKEALPWGMYITIVDDKICFVNHDSDIIKLLDSSSKVCWTFHYKHFLCDPRGVTSDNHGLVYLIGYTTNNVVSISMDNMECKQVLSMEDGLLNPTAIDFDVRRNSLMVVSWDGRVLVYNCN</sequence>
<dbReference type="SUPFAM" id="SSF101898">
    <property type="entry name" value="NHL repeat"/>
    <property type="match status" value="1"/>
</dbReference>
<dbReference type="InterPro" id="IPR015943">
    <property type="entry name" value="WD40/YVTN_repeat-like_dom_sf"/>
</dbReference>
<dbReference type="Gene3D" id="3.30.160.60">
    <property type="entry name" value="Classic Zinc Finger"/>
    <property type="match status" value="1"/>
</dbReference>
<gene>
    <name evidence="3" type="ORF">MCOR_1578</name>
</gene>
<dbReference type="GO" id="GO:0008270">
    <property type="term" value="F:zinc ion binding"/>
    <property type="evidence" value="ECO:0007669"/>
    <property type="project" value="UniProtKB-KW"/>
</dbReference>
<evidence type="ECO:0000313" key="3">
    <source>
        <dbReference type="EMBL" id="CAC5358244.1"/>
    </source>
</evidence>
<dbReference type="PANTHER" id="PTHR25462:SF296">
    <property type="entry name" value="MEIOTIC P26, ISOFORM F"/>
    <property type="match status" value="1"/>
</dbReference>
<dbReference type="AlphaFoldDB" id="A0A6J7ZYG7"/>
<organism evidence="3 4">
    <name type="scientific">Mytilus coruscus</name>
    <name type="common">Sea mussel</name>
    <dbReference type="NCBI Taxonomy" id="42192"/>
    <lineage>
        <taxon>Eukaryota</taxon>
        <taxon>Metazoa</taxon>
        <taxon>Spiralia</taxon>
        <taxon>Lophotrochozoa</taxon>
        <taxon>Mollusca</taxon>
        <taxon>Bivalvia</taxon>
        <taxon>Autobranchia</taxon>
        <taxon>Pteriomorphia</taxon>
        <taxon>Mytilida</taxon>
        <taxon>Mytiloidea</taxon>
        <taxon>Mytilidae</taxon>
        <taxon>Mytilinae</taxon>
        <taxon>Mytilus</taxon>
    </lineage>
</organism>
<feature type="domain" description="B box-type" evidence="2">
    <location>
        <begin position="6"/>
        <end position="52"/>
    </location>
</feature>
<dbReference type="OrthoDB" id="6105996at2759"/>
<dbReference type="Gene3D" id="2.130.10.10">
    <property type="entry name" value="YVTN repeat-like/Quinoprotein amine dehydrogenase"/>
    <property type="match status" value="1"/>
</dbReference>
<keyword evidence="1" id="KW-0862">Zinc</keyword>
<accession>A0A6J7ZYG7</accession>
<keyword evidence="4" id="KW-1185">Reference proteome</keyword>
<dbReference type="PANTHER" id="PTHR25462">
    <property type="entry name" value="BONUS, ISOFORM C-RELATED"/>
    <property type="match status" value="1"/>
</dbReference>
<dbReference type="InterPro" id="IPR047153">
    <property type="entry name" value="TRIM45/56/19-like"/>
</dbReference>
<name>A0A6J7ZYG7_MYTCO</name>
<keyword evidence="1" id="KW-0479">Metal-binding</keyword>
<evidence type="ECO:0000256" key="1">
    <source>
        <dbReference type="PROSITE-ProRule" id="PRU00024"/>
    </source>
</evidence>
<dbReference type="SUPFAM" id="SSF57845">
    <property type="entry name" value="B-box zinc-binding domain"/>
    <property type="match status" value="1"/>
</dbReference>
<protein>
    <recommendedName>
        <fullName evidence="2">B box-type domain-containing protein</fullName>
    </recommendedName>
</protein>
<reference evidence="3 4" key="1">
    <citation type="submission" date="2020-06" db="EMBL/GenBank/DDBJ databases">
        <authorList>
            <person name="Li R."/>
            <person name="Bekaert M."/>
        </authorList>
    </citation>
    <scope>NUCLEOTIDE SEQUENCE [LARGE SCALE GENOMIC DNA]</scope>
    <source>
        <strain evidence="4">wild</strain>
    </source>
</reference>
<evidence type="ECO:0000259" key="2">
    <source>
        <dbReference type="PROSITE" id="PS50119"/>
    </source>
</evidence>